<feature type="region of interest" description="Disordered" evidence="1">
    <location>
        <begin position="58"/>
        <end position="78"/>
    </location>
</feature>
<evidence type="ECO:0000256" key="1">
    <source>
        <dbReference type="SAM" id="MobiDB-lite"/>
    </source>
</evidence>
<sequence length="181" mass="20216">MSDSTVTLTGMSVSFRKVKTFDNVDRDDEFSDADSFLDKVPLKKSDSLTNLVRLEPAISDADQSTSDTEERCAESEDDANPGVLARSVSMTLLDRPSSMICPKDCVYVQVSSANNDSTPEADRALEFGSLDRLLRIRSRNHESRTTEELMIERFRNMSTPIMPARPLWASFCCMLQSDVAD</sequence>
<evidence type="ECO:0000313" key="2">
    <source>
        <dbReference type="Proteomes" id="UP000492821"/>
    </source>
</evidence>
<dbReference type="WBParaSite" id="Pan_g20203.t1">
    <property type="protein sequence ID" value="Pan_g20203.t1"/>
    <property type="gene ID" value="Pan_g20203"/>
</dbReference>
<organism evidence="2 3">
    <name type="scientific">Panagrellus redivivus</name>
    <name type="common">Microworm</name>
    <dbReference type="NCBI Taxonomy" id="6233"/>
    <lineage>
        <taxon>Eukaryota</taxon>
        <taxon>Metazoa</taxon>
        <taxon>Ecdysozoa</taxon>
        <taxon>Nematoda</taxon>
        <taxon>Chromadorea</taxon>
        <taxon>Rhabditida</taxon>
        <taxon>Tylenchina</taxon>
        <taxon>Panagrolaimomorpha</taxon>
        <taxon>Panagrolaimoidea</taxon>
        <taxon>Panagrolaimidae</taxon>
        <taxon>Panagrellus</taxon>
    </lineage>
</organism>
<evidence type="ECO:0000313" key="3">
    <source>
        <dbReference type="WBParaSite" id="Pan_g20203.t1"/>
    </source>
</evidence>
<accession>A0A7E4VEU7</accession>
<protein>
    <submittedName>
        <fullName evidence="3">Uncharacterized protein</fullName>
    </submittedName>
</protein>
<name>A0A7E4VEU7_PANRE</name>
<dbReference type="Proteomes" id="UP000492821">
    <property type="component" value="Unassembled WGS sequence"/>
</dbReference>
<keyword evidence="2" id="KW-1185">Reference proteome</keyword>
<reference evidence="2" key="1">
    <citation type="journal article" date="2013" name="Genetics">
        <title>The draft genome and transcriptome of Panagrellus redivivus are shaped by the harsh demands of a free-living lifestyle.</title>
        <authorList>
            <person name="Srinivasan J."/>
            <person name="Dillman A.R."/>
            <person name="Macchietto M.G."/>
            <person name="Heikkinen L."/>
            <person name="Lakso M."/>
            <person name="Fracchia K.M."/>
            <person name="Antoshechkin I."/>
            <person name="Mortazavi A."/>
            <person name="Wong G."/>
            <person name="Sternberg P.W."/>
        </authorList>
    </citation>
    <scope>NUCLEOTIDE SEQUENCE [LARGE SCALE GENOMIC DNA]</scope>
    <source>
        <strain evidence="2">MT8872</strain>
    </source>
</reference>
<dbReference type="AlphaFoldDB" id="A0A7E4VEU7"/>
<reference evidence="3" key="2">
    <citation type="submission" date="2020-10" db="UniProtKB">
        <authorList>
            <consortium name="WormBaseParasite"/>
        </authorList>
    </citation>
    <scope>IDENTIFICATION</scope>
</reference>
<proteinExistence type="predicted"/>